<keyword evidence="2" id="KW-1185">Reference proteome</keyword>
<name>A0A151NUE2_ALLMI</name>
<sequence length="93" mass="10422">MAHQDRCQAEDITCKDTWDQADWEFWAQLLALECSQQQNAILAWAVQATDNNHWMLNTILALPITFGPPTGRPLILALPAPQQPPATQQQALT</sequence>
<reference evidence="1 2" key="1">
    <citation type="journal article" date="2012" name="Genome Biol.">
        <title>Sequencing three crocodilian genomes to illuminate the evolution of archosaurs and amniotes.</title>
        <authorList>
            <person name="St John J.A."/>
            <person name="Braun E.L."/>
            <person name="Isberg S.R."/>
            <person name="Miles L.G."/>
            <person name="Chong A.Y."/>
            <person name="Gongora J."/>
            <person name="Dalzell P."/>
            <person name="Moran C."/>
            <person name="Bed'hom B."/>
            <person name="Abzhanov A."/>
            <person name="Burgess S.C."/>
            <person name="Cooksey A.M."/>
            <person name="Castoe T.A."/>
            <person name="Crawford N.G."/>
            <person name="Densmore L.D."/>
            <person name="Drew J.C."/>
            <person name="Edwards S.V."/>
            <person name="Faircloth B.C."/>
            <person name="Fujita M.K."/>
            <person name="Greenwold M.J."/>
            <person name="Hoffmann F.G."/>
            <person name="Howard J.M."/>
            <person name="Iguchi T."/>
            <person name="Janes D.E."/>
            <person name="Khan S.Y."/>
            <person name="Kohno S."/>
            <person name="de Koning A.J."/>
            <person name="Lance S.L."/>
            <person name="McCarthy F.M."/>
            <person name="McCormack J.E."/>
            <person name="Merchant M.E."/>
            <person name="Peterson D.G."/>
            <person name="Pollock D.D."/>
            <person name="Pourmand N."/>
            <person name="Raney B.J."/>
            <person name="Roessler K.A."/>
            <person name="Sanford J.R."/>
            <person name="Sawyer R.H."/>
            <person name="Schmidt C.J."/>
            <person name="Triplett E.W."/>
            <person name="Tuberville T.D."/>
            <person name="Venegas-Anaya M."/>
            <person name="Howard J.T."/>
            <person name="Jarvis E.D."/>
            <person name="Guillette L.J.Jr."/>
            <person name="Glenn T.C."/>
            <person name="Green R.E."/>
            <person name="Ray D.A."/>
        </authorList>
    </citation>
    <scope>NUCLEOTIDE SEQUENCE [LARGE SCALE GENOMIC DNA]</scope>
    <source>
        <strain evidence="1">KSC_2009_1</strain>
    </source>
</reference>
<accession>A0A151NUE2</accession>
<evidence type="ECO:0000313" key="2">
    <source>
        <dbReference type="Proteomes" id="UP000050525"/>
    </source>
</evidence>
<dbReference type="Proteomes" id="UP000050525">
    <property type="component" value="Unassembled WGS sequence"/>
</dbReference>
<dbReference type="AlphaFoldDB" id="A0A151NUE2"/>
<comment type="caution">
    <text evidence="1">The sequence shown here is derived from an EMBL/GenBank/DDBJ whole genome shotgun (WGS) entry which is preliminary data.</text>
</comment>
<proteinExistence type="predicted"/>
<evidence type="ECO:0000313" key="1">
    <source>
        <dbReference type="EMBL" id="KYO40035.1"/>
    </source>
</evidence>
<organism evidence="1 2">
    <name type="scientific">Alligator mississippiensis</name>
    <name type="common">American alligator</name>
    <dbReference type="NCBI Taxonomy" id="8496"/>
    <lineage>
        <taxon>Eukaryota</taxon>
        <taxon>Metazoa</taxon>
        <taxon>Chordata</taxon>
        <taxon>Craniata</taxon>
        <taxon>Vertebrata</taxon>
        <taxon>Euteleostomi</taxon>
        <taxon>Archelosauria</taxon>
        <taxon>Archosauria</taxon>
        <taxon>Crocodylia</taxon>
        <taxon>Alligatoridae</taxon>
        <taxon>Alligatorinae</taxon>
        <taxon>Alligator</taxon>
    </lineage>
</organism>
<dbReference type="EMBL" id="AKHW03002098">
    <property type="protein sequence ID" value="KYO40035.1"/>
    <property type="molecule type" value="Genomic_DNA"/>
</dbReference>
<gene>
    <name evidence="1" type="ORF">Y1Q_0006569</name>
</gene>
<protein>
    <submittedName>
        <fullName evidence="1">Uncharacterized protein</fullName>
    </submittedName>
</protein>